<dbReference type="Proteomes" id="UP000234275">
    <property type="component" value="Unassembled WGS sequence"/>
</dbReference>
<dbReference type="SUPFAM" id="SSF53901">
    <property type="entry name" value="Thiolase-like"/>
    <property type="match status" value="1"/>
</dbReference>
<dbReference type="Pfam" id="PF00550">
    <property type="entry name" value="PP-binding"/>
    <property type="match status" value="2"/>
</dbReference>
<keyword evidence="11" id="KW-1185">Reference proteome</keyword>
<dbReference type="Pfam" id="PF00698">
    <property type="entry name" value="Acyl_transf_1"/>
    <property type="match status" value="1"/>
</dbReference>
<dbReference type="EMBL" id="MSFO01000005">
    <property type="protein sequence ID" value="PLB47618.1"/>
    <property type="molecule type" value="Genomic_DNA"/>
</dbReference>
<dbReference type="Gene3D" id="1.10.1200.10">
    <property type="entry name" value="ACP-like"/>
    <property type="match status" value="2"/>
</dbReference>
<dbReference type="FunFam" id="1.10.1200.10:FF:000011">
    <property type="entry name" value="Sterigmatocystin biosynthesis polyketide synthase"/>
    <property type="match status" value="1"/>
</dbReference>
<dbReference type="Pfam" id="PF21089">
    <property type="entry name" value="PKS_DH_N"/>
    <property type="match status" value="1"/>
</dbReference>
<dbReference type="Pfam" id="PF16073">
    <property type="entry name" value="SAT"/>
    <property type="match status" value="1"/>
</dbReference>
<dbReference type="Pfam" id="PF22621">
    <property type="entry name" value="CurL-like_PKS_C"/>
    <property type="match status" value="1"/>
</dbReference>
<evidence type="ECO:0000313" key="10">
    <source>
        <dbReference type="EMBL" id="PLB47618.1"/>
    </source>
</evidence>
<dbReference type="GO" id="GO:0004315">
    <property type="term" value="F:3-oxoacyl-[acyl-carrier-protein] synthase activity"/>
    <property type="evidence" value="ECO:0007669"/>
    <property type="project" value="InterPro"/>
</dbReference>
<dbReference type="InterPro" id="IPR018201">
    <property type="entry name" value="Ketoacyl_synth_AS"/>
</dbReference>
<dbReference type="Pfam" id="PF00109">
    <property type="entry name" value="ketoacyl-synt"/>
    <property type="match status" value="1"/>
</dbReference>
<evidence type="ECO:0000259" key="8">
    <source>
        <dbReference type="PROSITE" id="PS52004"/>
    </source>
</evidence>
<feature type="region of interest" description="Disordered" evidence="6">
    <location>
        <begin position="1761"/>
        <end position="1791"/>
    </location>
</feature>
<dbReference type="Gene3D" id="3.30.70.3290">
    <property type="match status" value="1"/>
</dbReference>
<keyword evidence="1" id="KW-0596">Phosphopantetheine</keyword>
<feature type="domain" description="Ketosynthase family 3 (KS3)" evidence="8">
    <location>
        <begin position="361"/>
        <end position="790"/>
    </location>
</feature>
<dbReference type="Gene3D" id="3.40.47.10">
    <property type="match status" value="1"/>
</dbReference>
<dbReference type="InterPro" id="IPR029058">
    <property type="entry name" value="AB_hydrolase_fold"/>
</dbReference>
<dbReference type="PANTHER" id="PTHR43775">
    <property type="entry name" value="FATTY ACID SYNTHASE"/>
    <property type="match status" value="1"/>
</dbReference>
<dbReference type="OrthoDB" id="329835at2759"/>
<dbReference type="InterPro" id="IPR036736">
    <property type="entry name" value="ACP-like_sf"/>
</dbReference>
<dbReference type="InterPro" id="IPR014030">
    <property type="entry name" value="Ketoacyl_synth_N"/>
</dbReference>
<dbReference type="SMART" id="SM00827">
    <property type="entry name" value="PKS_AT"/>
    <property type="match status" value="1"/>
</dbReference>
<dbReference type="VEuPathDB" id="FungiDB:P170DRAFT_496458"/>
<dbReference type="InterPro" id="IPR016039">
    <property type="entry name" value="Thiolase-like"/>
</dbReference>
<feature type="domain" description="Carrier" evidence="7">
    <location>
        <begin position="1590"/>
        <end position="1664"/>
    </location>
</feature>
<evidence type="ECO:0000259" key="7">
    <source>
        <dbReference type="PROSITE" id="PS50075"/>
    </source>
</evidence>
<feature type="region of interest" description="Disordered" evidence="6">
    <location>
        <begin position="1568"/>
        <end position="1589"/>
    </location>
</feature>
<dbReference type="InterPro" id="IPR050091">
    <property type="entry name" value="PKS_NRPS_Biosynth_Enz"/>
</dbReference>
<dbReference type="InterPro" id="IPR030918">
    <property type="entry name" value="PT_fungal_PKS"/>
</dbReference>
<evidence type="ECO:0000313" key="11">
    <source>
        <dbReference type="Proteomes" id="UP000234275"/>
    </source>
</evidence>
<accession>A0A2I2G420</accession>
<feature type="region of interest" description="C-terminal hotdog fold" evidence="5">
    <location>
        <begin position="1419"/>
        <end position="1563"/>
    </location>
</feature>
<feature type="domain" description="PKS/mFAS DH" evidence="9">
    <location>
        <begin position="1262"/>
        <end position="1563"/>
    </location>
</feature>
<dbReference type="GO" id="GO:0044550">
    <property type="term" value="P:secondary metabolite biosynthetic process"/>
    <property type="evidence" value="ECO:0007669"/>
    <property type="project" value="UniProtKB-ARBA"/>
</dbReference>
<feature type="compositionally biased region" description="Low complexity" evidence="6">
    <location>
        <begin position="1777"/>
        <end position="1787"/>
    </location>
</feature>
<keyword evidence="2" id="KW-0597">Phosphoprotein</keyword>
<name>A0A2I2G420_9EURO</name>
<reference evidence="10 11" key="1">
    <citation type="submission" date="2016-12" db="EMBL/GenBank/DDBJ databases">
        <title>The genomes of Aspergillus section Nigri reveals drivers in fungal speciation.</title>
        <authorList>
            <consortium name="DOE Joint Genome Institute"/>
            <person name="Vesth T.C."/>
            <person name="Nybo J."/>
            <person name="Theobald S."/>
            <person name="Brandl J."/>
            <person name="Frisvad J.C."/>
            <person name="Nielsen K.F."/>
            <person name="Lyhne E.K."/>
            <person name="Kogle M.E."/>
            <person name="Kuo A."/>
            <person name="Riley R."/>
            <person name="Clum A."/>
            <person name="Nolan M."/>
            <person name="Lipzen A."/>
            <person name="Salamov A."/>
            <person name="Henrissat B."/>
            <person name="Wiebenga A."/>
            <person name="De Vries R.P."/>
            <person name="Grigoriev I.V."/>
            <person name="Mortensen U.H."/>
            <person name="Andersen M.R."/>
            <person name="Baker S.E."/>
        </authorList>
    </citation>
    <scope>NUCLEOTIDE SEQUENCE [LARGE SCALE GENOMIC DNA]</scope>
    <source>
        <strain evidence="10 11">IBT 23096</strain>
    </source>
</reference>
<dbReference type="SUPFAM" id="SSF55048">
    <property type="entry name" value="Probable ACP-binding domain of malonyl-CoA ACP transacylase"/>
    <property type="match status" value="1"/>
</dbReference>
<evidence type="ECO:0000256" key="2">
    <source>
        <dbReference type="ARBA" id="ARBA00022553"/>
    </source>
</evidence>
<keyword evidence="4" id="KW-0677">Repeat</keyword>
<dbReference type="InterPro" id="IPR042104">
    <property type="entry name" value="PKS_dehydratase_sf"/>
</dbReference>
<evidence type="ECO:0000256" key="5">
    <source>
        <dbReference type="PROSITE-ProRule" id="PRU01363"/>
    </source>
</evidence>
<dbReference type="Gene3D" id="3.40.50.1820">
    <property type="entry name" value="alpha/beta hydrolase"/>
    <property type="match status" value="1"/>
</dbReference>
<dbReference type="PROSITE" id="PS50075">
    <property type="entry name" value="CARRIER"/>
    <property type="match status" value="2"/>
</dbReference>
<dbReference type="RefSeq" id="XP_024702920.1">
    <property type="nucleotide sequence ID" value="XM_024854097.1"/>
</dbReference>
<evidence type="ECO:0000256" key="1">
    <source>
        <dbReference type="ARBA" id="ARBA00022450"/>
    </source>
</evidence>
<comment type="caution">
    <text evidence="10">The sequence shown here is derived from an EMBL/GenBank/DDBJ whole genome shotgun (WGS) entry which is preliminary data.</text>
</comment>
<evidence type="ECO:0000256" key="3">
    <source>
        <dbReference type="ARBA" id="ARBA00022679"/>
    </source>
</evidence>
<dbReference type="InterPro" id="IPR016035">
    <property type="entry name" value="Acyl_Trfase/lysoPLipase"/>
</dbReference>
<organism evidence="10 11">
    <name type="scientific">Aspergillus steynii IBT 23096</name>
    <dbReference type="NCBI Taxonomy" id="1392250"/>
    <lineage>
        <taxon>Eukaryota</taxon>
        <taxon>Fungi</taxon>
        <taxon>Dikarya</taxon>
        <taxon>Ascomycota</taxon>
        <taxon>Pezizomycotina</taxon>
        <taxon>Eurotiomycetes</taxon>
        <taxon>Eurotiomycetidae</taxon>
        <taxon>Eurotiales</taxon>
        <taxon>Aspergillaceae</taxon>
        <taxon>Aspergillus</taxon>
        <taxon>Aspergillus subgen. Circumdati</taxon>
    </lineage>
</organism>
<dbReference type="GO" id="GO:0004312">
    <property type="term" value="F:fatty acid synthase activity"/>
    <property type="evidence" value="ECO:0007669"/>
    <property type="project" value="TreeGrafter"/>
</dbReference>
<dbReference type="InterPro" id="IPR001227">
    <property type="entry name" value="Ac_transferase_dom_sf"/>
</dbReference>
<gene>
    <name evidence="10" type="ORF">P170DRAFT_496458</name>
</gene>
<dbReference type="InterPro" id="IPR014043">
    <property type="entry name" value="Acyl_transferase_dom"/>
</dbReference>
<dbReference type="PROSITE" id="PS00012">
    <property type="entry name" value="PHOSPHOPANTETHEINE"/>
    <property type="match status" value="1"/>
</dbReference>
<keyword evidence="3" id="KW-0808">Transferase</keyword>
<dbReference type="PANTHER" id="PTHR43775:SF45">
    <property type="entry name" value="CONIDIAL PIGMENT POLYKETIDE SYNTHASE ALB1"/>
    <property type="match status" value="1"/>
</dbReference>
<dbReference type="InterPro" id="IPR049551">
    <property type="entry name" value="PKS_DH_C"/>
</dbReference>
<dbReference type="STRING" id="1392250.A0A2I2G420"/>
<protein>
    <submittedName>
        <fullName evidence="10">Polyketide synthase</fullName>
    </submittedName>
</protein>
<dbReference type="GO" id="GO:0006633">
    <property type="term" value="P:fatty acid biosynthetic process"/>
    <property type="evidence" value="ECO:0007669"/>
    <property type="project" value="InterPro"/>
</dbReference>
<dbReference type="Gene3D" id="3.40.366.10">
    <property type="entry name" value="Malonyl-Coenzyme A Acyl Carrier Protein, domain 2"/>
    <property type="match status" value="2"/>
</dbReference>
<dbReference type="InterPro" id="IPR020806">
    <property type="entry name" value="PKS_PP-bd"/>
</dbReference>
<dbReference type="InterPro" id="IPR049900">
    <property type="entry name" value="PKS_mFAS_DH"/>
</dbReference>
<dbReference type="SMART" id="SM00825">
    <property type="entry name" value="PKS_KS"/>
    <property type="match status" value="1"/>
</dbReference>
<dbReference type="CDD" id="cd00833">
    <property type="entry name" value="PKS"/>
    <property type="match status" value="1"/>
</dbReference>
<proteinExistence type="predicted"/>
<dbReference type="SUPFAM" id="SSF52151">
    <property type="entry name" value="FabD/lysophospholipase-like"/>
    <property type="match status" value="1"/>
</dbReference>
<dbReference type="GO" id="GO:0031177">
    <property type="term" value="F:phosphopantetheine binding"/>
    <property type="evidence" value="ECO:0007669"/>
    <property type="project" value="InterPro"/>
</dbReference>
<dbReference type="InterPro" id="IPR006162">
    <property type="entry name" value="Ppantetheine_attach_site"/>
</dbReference>
<feature type="region of interest" description="N-terminal hotdog fold" evidence="5">
    <location>
        <begin position="1262"/>
        <end position="1391"/>
    </location>
</feature>
<dbReference type="PROSITE" id="PS52004">
    <property type="entry name" value="KS3_2"/>
    <property type="match status" value="1"/>
</dbReference>
<dbReference type="PROSITE" id="PS52019">
    <property type="entry name" value="PKS_MFAS_DH"/>
    <property type="match status" value="1"/>
</dbReference>
<dbReference type="InterPro" id="IPR009081">
    <property type="entry name" value="PP-bd_ACP"/>
</dbReference>
<evidence type="ECO:0000256" key="4">
    <source>
        <dbReference type="ARBA" id="ARBA00022737"/>
    </source>
</evidence>
<dbReference type="SUPFAM" id="SSF47336">
    <property type="entry name" value="ACP-like"/>
    <property type="match status" value="2"/>
</dbReference>
<dbReference type="SMART" id="SM00823">
    <property type="entry name" value="PKS_PP"/>
    <property type="match status" value="2"/>
</dbReference>
<feature type="active site" description="Proton donor; for dehydratase activity" evidence="5">
    <location>
        <position position="1477"/>
    </location>
</feature>
<dbReference type="PROSITE" id="PS00606">
    <property type="entry name" value="KS3_1"/>
    <property type="match status" value="1"/>
</dbReference>
<dbReference type="InterPro" id="IPR049552">
    <property type="entry name" value="PKS_DH_N"/>
</dbReference>
<feature type="domain" description="Carrier" evidence="7">
    <location>
        <begin position="1688"/>
        <end position="1765"/>
    </location>
</feature>
<evidence type="ECO:0000259" key="9">
    <source>
        <dbReference type="PROSITE" id="PS52019"/>
    </source>
</evidence>
<dbReference type="NCBIfam" id="TIGR04532">
    <property type="entry name" value="PT_fungal_PKS"/>
    <property type="match status" value="1"/>
</dbReference>
<dbReference type="Pfam" id="PF02801">
    <property type="entry name" value="Ketoacyl-synt_C"/>
    <property type="match status" value="1"/>
</dbReference>
<dbReference type="InterPro" id="IPR020841">
    <property type="entry name" value="PKS_Beta-ketoAc_synthase_dom"/>
</dbReference>
<evidence type="ECO:0000256" key="6">
    <source>
        <dbReference type="SAM" id="MobiDB-lite"/>
    </source>
</evidence>
<dbReference type="SUPFAM" id="SSF53474">
    <property type="entry name" value="alpha/beta-Hydrolases"/>
    <property type="match status" value="1"/>
</dbReference>
<dbReference type="Gene3D" id="3.10.129.110">
    <property type="entry name" value="Polyketide synthase dehydratase"/>
    <property type="match status" value="1"/>
</dbReference>
<dbReference type="GeneID" id="36561802"/>
<feature type="active site" description="Proton acceptor; for dehydratase activity" evidence="5">
    <location>
        <position position="1294"/>
    </location>
</feature>
<dbReference type="InterPro" id="IPR032088">
    <property type="entry name" value="SAT"/>
</dbReference>
<dbReference type="Pfam" id="PF14765">
    <property type="entry name" value="PS-DH"/>
    <property type="match status" value="1"/>
</dbReference>
<dbReference type="Pfam" id="PF00975">
    <property type="entry name" value="Thioesterase"/>
    <property type="match status" value="1"/>
</dbReference>
<dbReference type="InterPro" id="IPR001031">
    <property type="entry name" value="Thioesterase"/>
</dbReference>
<sequence>MSVNVFVFGDQTLPFESSLHALLQVKDNPILLDFIDRLGYHLRRYVASLSVSQQNWFPCFTTLVDLFAQHEKAHACPALKFAFVVATQIALFIKHFGDGSRPYPTDNTYVIGACTGCFAAAAISTSHTLTGLVTPAVEAVLAALRTAVHALILRDDLIPEDEHKAWSAVVGTDESVAKDLVEKFNAEKVRTSFAKMHILTGNCVTISGPPGLLPQFLLASALKHSVLQIEMPFHAPHLFCGDDAGELHSPSLQVDAQLLPIVSAASGEVLVSRTFEELLCRAVRETLSLPIQWNLLISGLSREVSNRGFTNCNLYHFQYRGSFLATGIAQQIPSLNITTISISKACPPSLPTAQPTGKFAHAKLAIIGYSGRFPDAASNDEFWSLLLAGRDVHRTIPEDRFSWEKHYDATGKTKNTSRVKYGCFIKEPGVFDARFFNMSAREAENTDPSQRLAITTAYEAMEMAGLVTNTTPSTQQDRIGVFYGMTSDDWREVNSGQNVDTYFIPGGNRAFVPGRISYFFRFCGPSLSIDTACSSSFAAIQTACAYLWRGECDTALAGGVNVLTNPDNWAGLDRGHFHTAKGNCNAFDDGADGYCRSDSVGSVLLKRLDDALSDNDPIFGVIRGTYTNHCGRTDSITRPFEGDQVAVFNRILRYTGVNPREIGYVEMHGTGTQAGDATEMKSVLGVFAPEKPRKKRLYLGTAKANIGHAESASGVASLIKLLLMFKCNKIPPHCGIKTKINHTYPTDWDERNVHIPMRVTEWQRENGEKRLAFLNNFSAAGGNTAVLVEDAPERRRSGDDKRSRHLVTVTAKTVKSLQWNVENMVQYLTDYPSVSLSSLSYTTTARRMHHSYRLLVSGSDVASVRNQLQEVISSTHTVPLKRRTVMVFTGQGTLYTGMGQQLFDTVPSFHDCLVRFNSIAKSQGFGSFFPIIQGASEDPSPATGQLALVCLQMALYNFWTSLGISPIATIGHSLGEYPALYAAGVLTAADVIYLVGARAMLLAEKTIPGTHGMLAVKQSVEEIQPELDDCAIACFNQPGSNVVSGSLEQLSALKRRLDNRRFPCTMVDVPFAFHSAQVDPIMEEFEIAASRIKYRPPRVAYISPLLASVVPAGDTRTLNAAYLTRACRQPVNFQGAIQAARADLVNENTIWIEVGSHSVCSGMIKGILGQDTLTAPSLRKDTDAWTVLTGSLELLYNSGIEINWNEYHRPWEHQQEVLSLPRYAWDLKNYWIQYRNNFCLTKGEGQVSVEKKEPLYLSPSVQQILDEFHGEDRSTLLAASDIHDARLRPIFTGHVVHGAVLCPSSLYADIALTVARHMAQVAQVADTAGFDVAEMRVQNPLISQDKAPQLYHVSAKADWSAQAISFRLFSGPKDKETEHATFRVRIIYSHTWLNEWKRNTYLIQSRIRALQESARSGNAHRLKQKLAYQVFAPTVEYGSDYQGMQDVIFDAEDHEATVAVCFQTGENGFTFNPCWIDSLGHIAGFVMNNDVSPGKAQVFINQGWDRMRCPVPLSKDKTYQVYNKMQVENGTTYVGDTYILEEGAIIGIYEGIRFQGIPRRVLERVLSGGAAERPSQPRAPKHSPVRAAKPDTTGRVMSIIAAEAGVNPADLSPTDEFANHGIDSLLSLTICGRILEEVGIEVPSSLFAEYPTPKDLIAYLALSGSPIVTPSSSESMSGYSTGITEPSADSTSAMELIRSTIASETGASISEITPTTEFSSLGVDSLLALTIASTLAETLEIDISSTALMDCRNLSELNKQLGLSKTPDSSPQPPTTPSASSDPQSTSILLWGNPKTSKKTIFFFPDGSGSATSYAHIPKIPNTAAYALNCPYMKTPHQMTPSLESLTAKYILEIRRRQPTGPYNLAGWSAGGICAYEAARQLHSAGQETSRIILIDAPNPIGLQNPPARMYDFFEQIGLFGRGTAPDWLRPHFDAFIRLLDGYRISELGFKVQTYLVYATDGVCHGDAPKMELRADDPREMVWLMTDRTDFSGDGWASLVGRENLHVTVLEGVNHFSMVERGEHMKRFGMFLEEAMR</sequence>
<dbReference type="InterPro" id="IPR014031">
    <property type="entry name" value="Ketoacyl_synth_C"/>
</dbReference>
<dbReference type="InterPro" id="IPR016036">
    <property type="entry name" value="Malonyl_transacylase_ACP-bd"/>
</dbReference>